<keyword evidence="3" id="KW-1185">Reference proteome</keyword>
<feature type="compositionally biased region" description="Polar residues" evidence="1">
    <location>
        <begin position="64"/>
        <end position="85"/>
    </location>
</feature>
<evidence type="ECO:0000313" key="2">
    <source>
        <dbReference type="EMBL" id="MPC52544.1"/>
    </source>
</evidence>
<feature type="region of interest" description="Disordered" evidence="1">
    <location>
        <begin position="51"/>
        <end position="85"/>
    </location>
</feature>
<sequence length="85" mass="9577">MPYDKWILEVVDGTLHLMKTAVENYRDNCHPVSHNNGGLCRGYISNNHNSLGGYMKTPQKPRSETGSIRTNHSLTPQLPSSRPTR</sequence>
<evidence type="ECO:0000256" key="1">
    <source>
        <dbReference type="SAM" id="MobiDB-lite"/>
    </source>
</evidence>
<dbReference type="Proteomes" id="UP000324222">
    <property type="component" value="Unassembled WGS sequence"/>
</dbReference>
<name>A0A5B7G7P5_PORTR</name>
<proteinExistence type="predicted"/>
<gene>
    <name evidence="2" type="ORF">E2C01_046415</name>
</gene>
<accession>A0A5B7G7P5</accession>
<comment type="caution">
    <text evidence="2">The sequence shown here is derived from an EMBL/GenBank/DDBJ whole genome shotgun (WGS) entry which is preliminary data.</text>
</comment>
<organism evidence="2 3">
    <name type="scientific">Portunus trituberculatus</name>
    <name type="common">Swimming crab</name>
    <name type="synonym">Neptunus trituberculatus</name>
    <dbReference type="NCBI Taxonomy" id="210409"/>
    <lineage>
        <taxon>Eukaryota</taxon>
        <taxon>Metazoa</taxon>
        <taxon>Ecdysozoa</taxon>
        <taxon>Arthropoda</taxon>
        <taxon>Crustacea</taxon>
        <taxon>Multicrustacea</taxon>
        <taxon>Malacostraca</taxon>
        <taxon>Eumalacostraca</taxon>
        <taxon>Eucarida</taxon>
        <taxon>Decapoda</taxon>
        <taxon>Pleocyemata</taxon>
        <taxon>Brachyura</taxon>
        <taxon>Eubrachyura</taxon>
        <taxon>Portunoidea</taxon>
        <taxon>Portunidae</taxon>
        <taxon>Portuninae</taxon>
        <taxon>Portunus</taxon>
    </lineage>
</organism>
<reference evidence="2 3" key="1">
    <citation type="submission" date="2019-05" db="EMBL/GenBank/DDBJ databases">
        <title>Another draft genome of Portunus trituberculatus and its Hox gene families provides insights of decapod evolution.</title>
        <authorList>
            <person name="Jeong J.-H."/>
            <person name="Song I."/>
            <person name="Kim S."/>
            <person name="Choi T."/>
            <person name="Kim D."/>
            <person name="Ryu S."/>
            <person name="Kim W."/>
        </authorList>
    </citation>
    <scope>NUCLEOTIDE SEQUENCE [LARGE SCALE GENOMIC DNA]</scope>
    <source>
        <tissue evidence="2">Muscle</tissue>
    </source>
</reference>
<dbReference type="AlphaFoldDB" id="A0A5B7G7P5"/>
<dbReference type="EMBL" id="VSRR010010968">
    <property type="protein sequence ID" value="MPC52544.1"/>
    <property type="molecule type" value="Genomic_DNA"/>
</dbReference>
<protein>
    <submittedName>
        <fullName evidence="2">Uncharacterized protein</fullName>
    </submittedName>
</protein>
<evidence type="ECO:0000313" key="3">
    <source>
        <dbReference type="Proteomes" id="UP000324222"/>
    </source>
</evidence>